<dbReference type="Pfam" id="PF03116">
    <property type="entry name" value="NQR2_RnfD_RnfE"/>
    <property type="match status" value="1"/>
</dbReference>
<organism evidence="11 12">
    <name type="scientific">Qingrenia yutianensis</name>
    <dbReference type="NCBI Taxonomy" id="2763676"/>
    <lineage>
        <taxon>Bacteria</taxon>
        <taxon>Bacillati</taxon>
        <taxon>Bacillota</taxon>
        <taxon>Clostridia</taxon>
        <taxon>Eubacteriales</taxon>
        <taxon>Oscillospiraceae</taxon>
        <taxon>Qingrenia</taxon>
    </lineage>
</organism>
<feature type="transmembrane region" description="Helical" evidence="10">
    <location>
        <begin position="117"/>
        <end position="147"/>
    </location>
</feature>
<dbReference type="EMBL" id="JACRTE010000012">
    <property type="protein sequence ID" value="MBC8597020.1"/>
    <property type="molecule type" value="Genomic_DNA"/>
</dbReference>
<evidence type="ECO:0000256" key="4">
    <source>
        <dbReference type="ARBA" id="ARBA00022643"/>
    </source>
</evidence>
<keyword evidence="2 10" id="KW-0597">Phosphoprotein</keyword>
<evidence type="ECO:0000256" key="1">
    <source>
        <dbReference type="ARBA" id="ARBA00022448"/>
    </source>
</evidence>
<keyword evidence="6 10" id="KW-1278">Translocase</keyword>
<evidence type="ECO:0000313" key="12">
    <source>
        <dbReference type="Proteomes" id="UP000647416"/>
    </source>
</evidence>
<dbReference type="GO" id="GO:0022900">
    <property type="term" value="P:electron transport chain"/>
    <property type="evidence" value="ECO:0007669"/>
    <property type="project" value="UniProtKB-UniRule"/>
</dbReference>
<sequence length="354" mass="37905">MRCLFVSLPKQSKSSAKHKTCKSGGYCKAKKREIGGIKVENKLYVSYAPHIRSKENVSETMLDVLIALIPALAAGVYFFGVRALFAVLVSVACSVAFESLWNMLLKKKNTVGDMSAAVTGVLLAFCLPPSIPLWIVIIGDFFAIVIVKGFFGGLGQNIVNPALAARAFLLACWPVDMTNYTLPFTNLFSGEAVSSATPLVSEIKPSYFELFIGKIPGCIGEVSAVCLIIGGIYLLVKKRIDFVIPVCYIAGVGIFGALFGDGFLFSVLSGGVILAGIFMATDYVTSPVTAKGQAIYAIFAALVTAVIRKFGGYPEGVTYAILMANILTPLIDKFAVPKKFGYVKKAKNAQKEAL</sequence>
<keyword evidence="7 10" id="KW-0249">Electron transport</keyword>
<keyword evidence="5 10" id="KW-0812">Transmembrane</keyword>
<keyword evidence="1 10" id="KW-0813">Transport</keyword>
<evidence type="ECO:0000256" key="9">
    <source>
        <dbReference type="ARBA" id="ARBA00023136"/>
    </source>
</evidence>
<keyword evidence="8 10" id="KW-1133">Transmembrane helix</keyword>
<keyword evidence="3 10" id="KW-0285">Flavoprotein</keyword>
<feature type="transmembrane region" description="Helical" evidence="10">
    <location>
        <begin position="294"/>
        <end position="311"/>
    </location>
</feature>
<evidence type="ECO:0000256" key="10">
    <source>
        <dbReference type="HAMAP-Rule" id="MF_00462"/>
    </source>
</evidence>
<comment type="function">
    <text evidence="10">Part of a membrane-bound complex that couples electron transfer with translocation of ions across the membrane.</text>
</comment>
<keyword evidence="12" id="KW-1185">Reference proteome</keyword>
<dbReference type="NCBIfam" id="TIGR01946">
    <property type="entry name" value="rnfD"/>
    <property type="match status" value="1"/>
</dbReference>
<dbReference type="HAMAP" id="MF_00462">
    <property type="entry name" value="RsxD_RnfD"/>
    <property type="match status" value="1"/>
</dbReference>
<comment type="subcellular location">
    <subcellularLocation>
        <location evidence="10">Cell membrane</location>
        <topology evidence="10">Multi-pass membrane protein</topology>
    </subcellularLocation>
</comment>
<keyword evidence="10" id="KW-1003">Cell membrane</keyword>
<reference evidence="11" key="1">
    <citation type="submission" date="2020-08" db="EMBL/GenBank/DDBJ databases">
        <title>Genome public.</title>
        <authorList>
            <person name="Liu C."/>
            <person name="Sun Q."/>
        </authorList>
    </citation>
    <scope>NUCLEOTIDE SEQUENCE</scope>
    <source>
        <strain evidence="11">NSJ-50</strain>
    </source>
</reference>
<evidence type="ECO:0000256" key="2">
    <source>
        <dbReference type="ARBA" id="ARBA00022553"/>
    </source>
</evidence>
<gene>
    <name evidence="10" type="primary">rnfD</name>
    <name evidence="11" type="ORF">H8706_09090</name>
</gene>
<protein>
    <recommendedName>
        <fullName evidence="10">Ion-translocating oxidoreductase complex subunit D</fullName>
        <ecNumber evidence="10">7.-.-.-</ecNumber>
    </recommendedName>
    <alternativeName>
        <fullName evidence="10">Rnf electron transport complex subunit D</fullName>
    </alternativeName>
</protein>
<evidence type="ECO:0000256" key="3">
    <source>
        <dbReference type="ARBA" id="ARBA00022630"/>
    </source>
</evidence>
<dbReference type="GO" id="GO:0005886">
    <property type="term" value="C:plasma membrane"/>
    <property type="evidence" value="ECO:0007669"/>
    <property type="project" value="UniProtKB-SubCell"/>
</dbReference>
<dbReference type="PANTHER" id="PTHR30578:SF0">
    <property type="entry name" value="ION-TRANSLOCATING OXIDOREDUCTASE COMPLEX SUBUNIT D"/>
    <property type="match status" value="1"/>
</dbReference>
<dbReference type="InterPro" id="IPR011303">
    <property type="entry name" value="RnfD_bac"/>
</dbReference>
<dbReference type="EC" id="7.-.-.-" evidence="10"/>
<dbReference type="GO" id="GO:0055085">
    <property type="term" value="P:transmembrane transport"/>
    <property type="evidence" value="ECO:0007669"/>
    <property type="project" value="InterPro"/>
</dbReference>
<evidence type="ECO:0000256" key="7">
    <source>
        <dbReference type="ARBA" id="ARBA00022982"/>
    </source>
</evidence>
<feature type="transmembrane region" description="Helical" evidence="10">
    <location>
        <begin position="317"/>
        <end position="336"/>
    </location>
</feature>
<feature type="modified residue" description="FMN phosphoryl threonine" evidence="10">
    <location>
        <position position="197"/>
    </location>
</feature>
<proteinExistence type="inferred from homology"/>
<comment type="cofactor">
    <cofactor evidence="10">
        <name>FMN</name>
        <dbReference type="ChEBI" id="CHEBI:58210"/>
    </cofactor>
</comment>
<feature type="transmembrane region" description="Helical" evidence="10">
    <location>
        <begin position="265"/>
        <end position="285"/>
    </location>
</feature>
<comment type="subunit">
    <text evidence="10">The complex is composed of six subunits: RnfA, RnfB, RnfC, RnfD, RnfE and RnfG.</text>
</comment>
<dbReference type="AlphaFoldDB" id="A0A926FAM9"/>
<keyword evidence="4 10" id="KW-0288">FMN</keyword>
<name>A0A926FAM9_9FIRM</name>
<accession>A0A926FAM9</accession>
<evidence type="ECO:0000256" key="8">
    <source>
        <dbReference type="ARBA" id="ARBA00022989"/>
    </source>
</evidence>
<dbReference type="PANTHER" id="PTHR30578">
    <property type="entry name" value="ELECTRON TRANSPORT COMPLEX PROTEIN RNFD"/>
    <property type="match status" value="1"/>
</dbReference>
<feature type="transmembrane region" description="Helical" evidence="10">
    <location>
        <begin position="242"/>
        <end position="259"/>
    </location>
</feature>
<comment type="caution">
    <text evidence="11">The sequence shown here is derived from an EMBL/GenBank/DDBJ whole genome shotgun (WGS) entry which is preliminary data.</text>
</comment>
<evidence type="ECO:0000256" key="5">
    <source>
        <dbReference type="ARBA" id="ARBA00022692"/>
    </source>
</evidence>
<feature type="transmembrane region" description="Helical" evidence="10">
    <location>
        <begin position="85"/>
        <end position="105"/>
    </location>
</feature>
<feature type="transmembrane region" description="Helical" evidence="10">
    <location>
        <begin position="211"/>
        <end position="235"/>
    </location>
</feature>
<evidence type="ECO:0000313" key="11">
    <source>
        <dbReference type="EMBL" id="MBC8597020.1"/>
    </source>
</evidence>
<feature type="transmembrane region" description="Helical" evidence="10">
    <location>
        <begin position="60"/>
        <end position="79"/>
    </location>
</feature>
<evidence type="ECO:0000256" key="6">
    <source>
        <dbReference type="ARBA" id="ARBA00022967"/>
    </source>
</evidence>
<dbReference type="Proteomes" id="UP000647416">
    <property type="component" value="Unassembled WGS sequence"/>
</dbReference>
<comment type="similarity">
    <text evidence="10">Belongs to the NqrB/RnfD family.</text>
</comment>
<keyword evidence="9 10" id="KW-0472">Membrane</keyword>
<dbReference type="InterPro" id="IPR004338">
    <property type="entry name" value="NqrB/RnfD"/>
</dbReference>